<dbReference type="EMBL" id="BPLR01000208">
    <property type="protein sequence ID" value="GIY92932.1"/>
    <property type="molecule type" value="Genomic_DNA"/>
</dbReference>
<dbReference type="GO" id="GO:0016035">
    <property type="term" value="C:zeta DNA polymerase complex"/>
    <property type="evidence" value="ECO:0007669"/>
    <property type="project" value="InterPro"/>
</dbReference>
<evidence type="ECO:0000313" key="3">
    <source>
        <dbReference type="EMBL" id="GIY92932.1"/>
    </source>
</evidence>
<dbReference type="InterPro" id="IPR012337">
    <property type="entry name" value="RNaseH-like_sf"/>
</dbReference>
<dbReference type="AlphaFoldDB" id="A0AAV4XCM3"/>
<dbReference type="Gene3D" id="3.30.342.10">
    <property type="entry name" value="DNA Polymerase, chain B, domain 1"/>
    <property type="match status" value="1"/>
</dbReference>
<name>A0AAV4XCM3_CAEEX</name>
<protein>
    <submittedName>
        <fullName evidence="3">DNA polymerase zeta catalytic subunit</fullName>
    </submittedName>
</protein>
<proteinExistence type="predicted"/>
<dbReference type="Proteomes" id="UP001054945">
    <property type="component" value="Unassembled WGS sequence"/>
</dbReference>
<reference evidence="3 4" key="1">
    <citation type="submission" date="2021-06" db="EMBL/GenBank/DDBJ databases">
        <title>Caerostris extrusa draft genome.</title>
        <authorList>
            <person name="Kono N."/>
            <person name="Arakawa K."/>
        </authorList>
    </citation>
    <scope>NUCLEOTIDE SEQUENCE [LARGE SCALE GENOMIC DNA]</scope>
</reference>
<dbReference type="InterPro" id="IPR056435">
    <property type="entry name" value="DPOD/Z_N"/>
</dbReference>
<dbReference type="SUPFAM" id="SSF53098">
    <property type="entry name" value="Ribonuclease H-like"/>
    <property type="match status" value="1"/>
</dbReference>
<comment type="catalytic activity">
    <reaction evidence="1">
        <text>DNA(n) + a 2'-deoxyribonucleoside 5'-triphosphate = DNA(n+1) + diphosphate</text>
        <dbReference type="Rhea" id="RHEA:22508"/>
        <dbReference type="Rhea" id="RHEA-COMP:17339"/>
        <dbReference type="Rhea" id="RHEA-COMP:17340"/>
        <dbReference type="ChEBI" id="CHEBI:33019"/>
        <dbReference type="ChEBI" id="CHEBI:61560"/>
        <dbReference type="ChEBI" id="CHEBI:173112"/>
        <dbReference type="EC" id="2.7.7.7"/>
    </reaction>
</comment>
<evidence type="ECO:0000256" key="1">
    <source>
        <dbReference type="ARBA" id="ARBA00049244"/>
    </source>
</evidence>
<comment type="caution">
    <text evidence="3">The sequence shown here is derived from an EMBL/GenBank/DDBJ whole genome shotgun (WGS) entry which is preliminary data.</text>
</comment>
<dbReference type="Pfam" id="PF24055">
    <property type="entry name" value="POL3_N"/>
    <property type="match status" value="1"/>
</dbReference>
<accession>A0AAV4XCM3</accession>
<dbReference type="GO" id="GO:0005634">
    <property type="term" value="C:nucleus"/>
    <property type="evidence" value="ECO:0007669"/>
    <property type="project" value="TreeGrafter"/>
</dbReference>
<gene>
    <name evidence="3" type="primary">REV3L</name>
    <name evidence="3" type="ORF">CEXT_506261</name>
</gene>
<evidence type="ECO:0000259" key="2">
    <source>
        <dbReference type="Pfam" id="PF24055"/>
    </source>
</evidence>
<feature type="domain" description="DNA polymerase delta/zeta catalytic subunit N-terminal" evidence="2">
    <location>
        <begin position="16"/>
        <end position="69"/>
    </location>
</feature>
<dbReference type="PANTHER" id="PTHR45812">
    <property type="entry name" value="DNA POLYMERASE ZETA CATALYTIC SUBUNIT"/>
    <property type="match status" value="1"/>
</dbReference>
<evidence type="ECO:0000313" key="4">
    <source>
        <dbReference type="Proteomes" id="UP001054945"/>
    </source>
</evidence>
<dbReference type="GO" id="GO:0042276">
    <property type="term" value="P:error-prone translesion synthesis"/>
    <property type="evidence" value="ECO:0007669"/>
    <property type="project" value="TreeGrafter"/>
</dbReference>
<organism evidence="3 4">
    <name type="scientific">Caerostris extrusa</name>
    <name type="common">Bark spider</name>
    <name type="synonym">Caerostris bankana</name>
    <dbReference type="NCBI Taxonomy" id="172846"/>
    <lineage>
        <taxon>Eukaryota</taxon>
        <taxon>Metazoa</taxon>
        <taxon>Ecdysozoa</taxon>
        <taxon>Arthropoda</taxon>
        <taxon>Chelicerata</taxon>
        <taxon>Arachnida</taxon>
        <taxon>Araneae</taxon>
        <taxon>Araneomorphae</taxon>
        <taxon>Entelegynae</taxon>
        <taxon>Araneoidea</taxon>
        <taxon>Araneidae</taxon>
        <taxon>Caerostris</taxon>
    </lineage>
</organism>
<dbReference type="PANTHER" id="PTHR45812:SF1">
    <property type="entry name" value="DNA POLYMERASE ZETA CATALYTIC SUBUNIT"/>
    <property type="match status" value="1"/>
</dbReference>
<keyword evidence="4" id="KW-1185">Reference proteome</keyword>
<dbReference type="GO" id="GO:0003887">
    <property type="term" value="F:DNA-directed DNA polymerase activity"/>
    <property type="evidence" value="ECO:0007669"/>
    <property type="project" value="UniProtKB-EC"/>
</dbReference>
<dbReference type="GO" id="GO:0000724">
    <property type="term" value="P:double-strand break repair via homologous recombination"/>
    <property type="evidence" value="ECO:0007669"/>
    <property type="project" value="TreeGrafter"/>
</dbReference>
<sequence length="312" mass="36126">MPFLEIKQMTLACELKLAIEIEKCLNSRLNSSTRHHVYNISTVKRKSIYGYHPEDKGFLRIFLYSPHDVQKLANLLNNGTIFDRFIQPYDAHISYVAQFMIDYNLYGMNFLDLSKFEFRPTTAFYSTSSCTLPFSYSSSLPESSSVNRVWDIKRLTSSYFNSWQKRFTSELELDCTADSILNKFDGASSIGKNPGIVAIWKDEMQRRKRTIENFQITPVPTEAGTQDKEILDILFGLCSKDNSTLEIKNNSINGDGDEDEDDDKVTHEMSQTCDDNWTSQQSDHMDEFIENSCKFKKKSAYPKWMVHLMMIK</sequence>
<dbReference type="InterPro" id="IPR030559">
    <property type="entry name" value="PolZ_Rev3"/>
</dbReference>